<dbReference type="GeneID" id="54303242"/>
<dbReference type="Pfam" id="PF26163">
    <property type="entry name" value="mS26"/>
    <property type="match status" value="1"/>
</dbReference>
<dbReference type="CDD" id="cd23703">
    <property type="entry name" value="mS26_PET12"/>
    <property type="match status" value="1"/>
</dbReference>
<evidence type="ECO:0000313" key="1">
    <source>
        <dbReference type="EMBL" id="KAF2140963.1"/>
    </source>
</evidence>
<evidence type="ECO:0000313" key="2">
    <source>
        <dbReference type="Proteomes" id="UP000799438"/>
    </source>
</evidence>
<dbReference type="InterPro" id="IPR058940">
    <property type="entry name" value="mS26_fungi"/>
</dbReference>
<name>A0A6A6BC58_9PEZI</name>
<keyword evidence="2" id="KW-1185">Reference proteome</keyword>
<proteinExistence type="predicted"/>
<dbReference type="Proteomes" id="UP000799438">
    <property type="component" value="Unassembled WGS sequence"/>
</dbReference>
<organism evidence="1 2">
    <name type="scientific">Aplosporella prunicola CBS 121167</name>
    <dbReference type="NCBI Taxonomy" id="1176127"/>
    <lineage>
        <taxon>Eukaryota</taxon>
        <taxon>Fungi</taxon>
        <taxon>Dikarya</taxon>
        <taxon>Ascomycota</taxon>
        <taxon>Pezizomycotina</taxon>
        <taxon>Dothideomycetes</taxon>
        <taxon>Dothideomycetes incertae sedis</taxon>
        <taxon>Botryosphaeriales</taxon>
        <taxon>Aplosporellaceae</taxon>
        <taxon>Aplosporella</taxon>
    </lineage>
</organism>
<accession>A0A6A6BC58</accession>
<dbReference type="AlphaFoldDB" id="A0A6A6BC58"/>
<protein>
    <submittedName>
        <fullName evidence="1">Uncharacterized protein</fullName>
    </submittedName>
</protein>
<sequence length="307" mass="34564">MPPSSARTVLSSSIRSQSCVTGARRTFTSTPAALQAGVGPESPKYIDVPQAPQRTADWSPVVKGALPVPRNIFINRSELPKDSPEFLEAATPEPTKTTAARGVDAPRIAYRQRLASLRRHHYRESVLRLRERKTKADTYLARRGAARQAEQRELVSLPEREDERLTNPSITQSVRDILSGKQASLTEADIQAKKENIRVREAVKALHRKDQLHTLYMHARSFIVTEEQFDKTLEEVFGTEEKPASFSRYAEHQGRSIWARDRPMNTAEMLDESQGRGRAALSRTEGFVHTTRDRIQKIAEELTGGKI</sequence>
<dbReference type="RefSeq" id="XP_033396676.1">
    <property type="nucleotide sequence ID" value="XM_033545734.1"/>
</dbReference>
<dbReference type="OrthoDB" id="5223508at2759"/>
<dbReference type="EMBL" id="ML995488">
    <property type="protein sequence ID" value="KAF2140963.1"/>
    <property type="molecule type" value="Genomic_DNA"/>
</dbReference>
<gene>
    <name evidence="1" type="ORF">K452DRAFT_351663</name>
</gene>
<reference evidence="1" key="1">
    <citation type="journal article" date="2020" name="Stud. Mycol.">
        <title>101 Dothideomycetes genomes: a test case for predicting lifestyles and emergence of pathogens.</title>
        <authorList>
            <person name="Haridas S."/>
            <person name="Albert R."/>
            <person name="Binder M."/>
            <person name="Bloem J."/>
            <person name="Labutti K."/>
            <person name="Salamov A."/>
            <person name="Andreopoulos B."/>
            <person name="Baker S."/>
            <person name="Barry K."/>
            <person name="Bills G."/>
            <person name="Bluhm B."/>
            <person name="Cannon C."/>
            <person name="Castanera R."/>
            <person name="Culley D."/>
            <person name="Daum C."/>
            <person name="Ezra D."/>
            <person name="Gonzalez J."/>
            <person name="Henrissat B."/>
            <person name="Kuo A."/>
            <person name="Liang C."/>
            <person name="Lipzen A."/>
            <person name="Lutzoni F."/>
            <person name="Magnuson J."/>
            <person name="Mondo S."/>
            <person name="Nolan M."/>
            <person name="Ohm R."/>
            <person name="Pangilinan J."/>
            <person name="Park H.-J."/>
            <person name="Ramirez L."/>
            <person name="Alfaro M."/>
            <person name="Sun H."/>
            <person name="Tritt A."/>
            <person name="Yoshinaga Y."/>
            <person name="Zwiers L.-H."/>
            <person name="Turgeon B."/>
            <person name="Goodwin S."/>
            <person name="Spatafora J."/>
            <person name="Crous P."/>
            <person name="Grigoriev I."/>
        </authorList>
    </citation>
    <scope>NUCLEOTIDE SEQUENCE</scope>
    <source>
        <strain evidence="1">CBS 121167</strain>
    </source>
</reference>